<name>U2QFH3_9BACT</name>
<comment type="caution">
    <text evidence="1">The sequence shown here is derived from an EMBL/GenBank/DDBJ whole genome shotgun (WGS) entry which is preliminary data.</text>
</comment>
<accession>U2QFH3</accession>
<evidence type="ECO:0000313" key="1">
    <source>
        <dbReference type="EMBL" id="ERK40058.1"/>
    </source>
</evidence>
<organism evidence="1 2">
    <name type="scientific">Segatella baroniae F0067</name>
    <dbReference type="NCBI Taxonomy" id="1115809"/>
    <lineage>
        <taxon>Bacteria</taxon>
        <taxon>Pseudomonadati</taxon>
        <taxon>Bacteroidota</taxon>
        <taxon>Bacteroidia</taxon>
        <taxon>Bacteroidales</taxon>
        <taxon>Prevotellaceae</taxon>
        <taxon>Segatella</taxon>
    </lineage>
</organism>
<proteinExistence type="predicted"/>
<protein>
    <submittedName>
        <fullName evidence="1">Uncharacterized protein</fullName>
    </submittedName>
</protein>
<evidence type="ECO:0000313" key="2">
    <source>
        <dbReference type="Proteomes" id="UP000016648"/>
    </source>
</evidence>
<keyword evidence="2" id="KW-1185">Reference proteome</keyword>
<dbReference type="PATRIC" id="fig|1115809.3.peg.752"/>
<sequence length="76" mass="8437">MSIRGDFLPSLRPSVWRRLASAGCLPAIPPYCHGCAGAATLKVETNLRKSKETTLRLSQNKIYFIQTLPLKDIKPP</sequence>
<dbReference type="AlphaFoldDB" id="U2QFH3"/>
<reference evidence="1 2" key="1">
    <citation type="submission" date="2013-08" db="EMBL/GenBank/DDBJ databases">
        <authorList>
            <person name="Durkin A.S."/>
            <person name="Haft D.R."/>
            <person name="McCorrison J."/>
            <person name="Torralba M."/>
            <person name="Gillis M."/>
            <person name="Haft D.H."/>
            <person name="Methe B."/>
            <person name="Sutton G."/>
            <person name="Nelson K.E."/>
        </authorList>
    </citation>
    <scope>NUCLEOTIDE SEQUENCE [LARGE SCALE GENOMIC DNA]</scope>
    <source>
        <strain evidence="1 2">F0067</strain>
    </source>
</reference>
<dbReference type="Proteomes" id="UP000016648">
    <property type="component" value="Unassembled WGS sequence"/>
</dbReference>
<gene>
    <name evidence="1" type="ORF">HMPREF9135_0272</name>
</gene>
<dbReference type="EMBL" id="AWEY01000008">
    <property type="protein sequence ID" value="ERK40058.1"/>
    <property type="molecule type" value="Genomic_DNA"/>
</dbReference>